<dbReference type="OrthoDB" id="7957667at2"/>
<dbReference type="SUPFAM" id="SSF52096">
    <property type="entry name" value="ClpP/crotonase"/>
    <property type="match status" value="1"/>
</dbReference>
<dbReference type="NCBIfam" id="NF006128">
    <property type="entry name" value="PRK08272.1"/>
    <property type="match status" value="1"/>
</dbReference>
<dbReference type="Pfam" id="PF00378">
    <property type="entry name" value="ECH_1"/>
    <property type="match status" value="2"/>
</dbReference>
<evidence type="ECO:0000256" key="1">
    <source>
        <dbReference type="ARBA" id="ARBA00005254"/>
    </source>
</evidence>
<dbReference type="AlphaFoldDB" id="A0A5C8PMF7"/>
<evidence type="ECO:0000313" key="3">
    <source>
        <dbReference type="Proteomes" id="UP000321638"/>
    </source>
</evidence>
<dbReference type="GO" id="GO:0003824">
    <property type="term" value="F:catalytic activity"/>
    <property type="evidence" value="ECO:0007669"/>
    <property type="project" value="UniProtKB-ARBA"/>
</dbReference>
<name>A0A5C8PMF7_9HYPH</name>
<dbReference type="PANTHER" id="PTHR43802:SF1">
    <property type="entry name" value="IP11341P-RELATED"/>
    <property type="match status" value="1"/>
</dbReference>
<dbReference type="Proteomes" id="UP000321638">
    <property type="component" value="Unassembled WGS sequence"/>
</dbReference>
<comment type="caution">
    <text evidence="2">The sequence shown here is derived from an EMBL/GenBank/DDBJ whole genome shotgun (WGS) entry which is preliminary data.</text>
</comment>
<dbReference type="InterPro" id="IPR029045">
    <property type="entry name" value="ClpP/crotonase-like_dom_sf"/>
</dbReference>
<dbReference type="Gene3D" id="3.90.226.10">
    <property type="entry name" value="2-enoyl-CoA Hydratase, Chain A, domain 1"/>
    <property type="match status" value="1"/>
</dbReference>
<evidence type="ECO:0000313" key="2">
    <source>
        <dbReference type="EMBL" id="TXL75465.1"/>
    </source>
</evidence>
<accession>A0A5C8PMF7</accession>
<keyword evidence="3" id="KW-1185">Reference proteome</keyword>
<organism evidence="2 3">
    <name type="scientific">Vineibacter terrae</name>
    <dbReference type="NCBI Taxonomy" id="2586908"/>
    <lineage>
        <taxon>Bacteria</taxon>
        <taxon>Pseudomonadati</taxon>
        <taxon>Pseudomonadota</taxon>
        <taxon>Alphaproteobacteria</taxon>
        <taxon>Hyphomicrobiales</taxon>
        <taxon>Vineibacter</taxon>
    </lineage>
</organism>
<reference evidence="2 3" key="1">
    <citation type="submission" date="2019-06" db="EMBL/GenBank/DDBJ databases">
        <title>New taxonomy in bacterial strain CC-CFT640, isolated from vineyard.</title>
        <authorList>
            <person name="Lin S.-Y."/>
            <person name="Tsai C.-F."/>
            <person name="Young C.-C."/>
        </authorList>
    </citation>
    <scope>NUCLEOTIDE SEQUENCE [LARGE SCALE GENOMIC DNA]</scope>
    <source>
        <strain evidence="2 3">CC-CFT640</strain>
    </source>
</reference>
<sequence length="296" mass="32727">MHKWLRSTESIIFEISDGIATITLNRPQKRNALTRPMLAELRQALMEADDRKAVRCVVLQGAGPDFCSGYDMLQNYEMREGARQADGFDHDPALYRAPVGTIDDDVWRIERNQADILTMCDIHKPVIAKIHGHCVNGGTDLALMADIIIAADDARIGFPAVRAQGSPPCHMWTYLVGPQWAKRLLLTGDLILGREAARIGLVLAAVAPAQLDEEVARLASRMALIDADILACNKRTVNIAMELMGSRMLQRLAAETDVRGHLAQSNREFLRRFADEGLGAAFRARDEPFGKSIIGE</sequence>
<comment type="similarity">
    <text evidence="1">Belongs to the enoyl-CoA hydratase/isomerase family.</text>
</comment>
<dbReference type="EMBL" id="VDUZ01000014">
    <property type="protein sequence ID" value="TXL75465.1"/>
    <property type="molecule type" value="Genomic_DNA"/>
</dbReference>
<dbReference type="InterPro" id="IPR001753">
    <property type="entry name" value="Enoyl-CoA_hydra/iso"/>
</dbReference>
<gene>
    <name evidence="2" type="ORF">FHP25_14010</name>
</gene>
<protein>
    <submittedName>
        <fullName evidence="2">Crotonase/enoyl-CoA hydratase family protein</fullName>
    </submittedName>
</protein>
<dbReference type="CDD" id="cd06558">
    <property type="entry name" value="crotonase-like"/>
    <property type="match status" value="1"/>
</dbReference>
<proteinExistence type="inferred from homology"/>
<dbReference type="PANTHER" id="PTHR43802">
    <property type="entry name" value="ENOYL-COA HYDRATASE"/>
    <property type="match status" value="1"/>
</dbReference>